<dbReference type="GO" id="GO:0006633">
    <property type="term" value="P:fatty acid biosynthetic process"/>
    <property type="evidence" value="ECO:0007669"/>
    <property type="project" value="UniProtKB-UniPathway"/>
</dbReference>
<accession>A0A160SW08</accession>
<dbReference type="EC" id="2.3.1.39" evidence="2 7"/>
<comment type="pathway">
    <text evidence="1">Lipid metabolism; fatty acid biosynthesis.</text>
</comment>
<evidence type="ECO:0000256" key="7">
    <source>
        <dbReference type="PIRNR" id="PIRNR000446"/>
    </source>
</evidence>
<sequence length="311" mass="36369">MKKISILFPGQNLQNLQKNLYLNIKRNIFNKTLEEASQFLNYNLLKNLKYNLPLKTKYLPYVIISISVALYREWTKNISFIPHIMAGHSLGHYSALICSNILSFKNALIILKKRNQIIKNSLKNISTLMYIIIGEKLSVIKKICQKVSQDYQKVSIACINSKTQIVISGQKIAVLKVIKFFKKKNKIYVIPLPIFLCLHCSLLKKDSKKFFTFLKHFFFQTSKINVLCSTKTKILTSSKEIKKSLYQQLYKPVLWKNTLKFIKKKNINIFIEMGFGNTLTKINFYNKIQHTYSTDPLKNFFKTMKIIKNIK</sequence>
<dbReference type="InterPro" id="IPR050858">
    <property type="entry name" value="Mal-CoA-ACP_Trans/PKS_FabD"/>
</dbReference>
<evidence type="ECO:0000256" key="2">
    <source>
        <dbReference type="ARBA" id="ARBA00013258"/>
    </source>
</evidence>
<dbReference type="RefSeq" id="WP_075472656.1">
    <property type="nucleotide sequence ID" value="NZ_CP135003.1"/>
</dbReference>
<dbReference type="Gene3D" id="3.30.70.250">
    <property type="entry name" value="Malonyl-CoA ACP transacylase, ACP-binding"/>
    <property type="match status" value="1"/>
</dbReference>
<feature type="active site" evidence="8">
    <location>
        <position position="199"/>
    </location>
</feature>
<dbReference type="PIRSF" id="PIRSF000446">
    <property type="entry name" value="Mct"/>
    <property type="match status" value="1"/>
</dbReference>
<dbReference type="PANTHER" id="PTHR42681">
    <property type="entry name" value="MALONYL-COA-ACYL CARRIER PROTEIN TRANSACYLASE, MITOCHONDRIAL"/>
    <property type="match status" value="1"/>
</dbReference>
<dbReference type="SUPFAM" id="SSF55048">
    <property type="entry name" value="Probable ACP-binding domain of malonyl-CoA ACP transacylase"/>
    <property type="match status" value="1"/>
</dbReference>
<dbReference type="InterPro" id="IPR016036">
    <property type="entry name" value="Malonyl_transacylase_ACP-bd"/>
</dbReference>
<dbReference type="EMBL" id="LN890285">
    <property type="protein sequence ID" value="CUR53207.1"/>
    <property type="molecule type" value="Genomic_DNA"/>
</dbReference>
<proteinExistence type="inferred from homology"/>
<dbReference type="UniPathway" id="UPA00094"/>
<comment type="catalytic activity">
    <reaction evidence="6 7">
        <text>holo-[ACP] + malonyl-CoA = malonyl-[ACP] + CoA</text>
        <dbReference type="Rhea" id="RHEA:41792"/>
        <dbReference type="Rhea" id="RHEA-COMP:9623"/>
        <dbReference type="Rhea" id="RHEA-COMP:9685"/>
        <dbReference type="ChEBI" id="CHEBI:57287"/>
        <dbReference type="ChEBI" id="CHEBI:57384"/>
        <dbReference type="ChEBI" id="CHEBI:64479"/>
        <dbReference type="ChEBI" id="CHEBI:78449"/>
        <dbReference type="EC" id="2.3.1.39"/>
    </reaction>
</comment>
<feature type="active site" evidence="8">
    <location>
        <position position="89"/>
    </location>
</feature>
<evidence type="ECO:0000256" key="8">
    <source>
        <dbReference type="PIRSR" id="PIRSR000446-1"/>
    </source>
</evidence>
<evidence type="ECO:0000313" key="10">
    <source>
        <dbReference type="EMBL" id="CUR53207.1"/>
    </source>
</evidence>
<feature type="domain" description="Malonyl-CoA:ACP transacylase (MAT)" evidence="9">
    <location>
        <begin position="7"/>
        <end position="299"/>
    </location>
</feature>
<evidence type="ECO:0000256" key="5">
    <source>
        <dbReference type="ARBA" id="ARBA00023315"/>
    </source>
</evidence>
<organism evidence="10 11">
    <name type="scientific">Buchnera aphidicola subsp. Tuberolachnus salignus</name>
    <dbReference type="NCBI Taxonomy" id="98804"/>
    <lineage>
        <taxon>Bacteria</taxon>
        <taxon>Pseudomonadati</taxon>
        <taxon>Pseudomonadota</taxon>
        <taxon>Gammaproteobacteria</taxon>
        <taxon>Enterobacterales</taxon>
        <taxon>Erwiniaceae</taxon>
        <taxon>Buchnera</taxon>
    </lineage>
</organism>
<dbReference type="PANTHER" id="PTHR42681:SF1">
    <property type="entry name" value="MALONYL-COA-ACYL CARRIER PROTEIN TRANSACYLASE, MITOCHONDRIAL"/>
    <property type="match status" value="1"/>
</dbReference>
<dbReference type="GO" id="GO:0004314">
    <property type="term" value="F:[acyl-carrier-protein] S-malonyltransferase activity"/>
    <property type="evidence" value="ECO:0007669"/>
    <property type="project" value="UniProtKB-EC"/>
</dbReference>
<keyword evidence="11" id="KW-1185">Reference proteome</keyword>
<protein>
    <recommendedName>
        <fullName evidence="3 7">Malonyl CoA-acyl carrier protein transacylase</fullName>
        <ecNumber evidence="2 7">2.3.1.39</ecNumber>
    </recommendedName>
</protein>
<dbReference type="Gene3D" id="3.40.366.10">
    <property type="entry name" value="Malonyl-Coenzyme A Acyl Carrier Protein, domain 2"/>
    <property type="match status" value="1"/>
</dbReference>
<name>A0A160SW08_BUCTT</name>
<dbReference type="InterPro" id="IPR001227">
    <property type="entry name" value="Ac_transferase_dom_sf"/>
</dbReference>
<gene>
    <name evidence="10" type="primary">fabD</name>
    <name evidence="10" type="ORF">BTSPAZIEG_0235</name>
</gene>
<evidence type="ECO:0000256" key="3">
    <source>
        <dbReference type="ARBA" id="ARBA00018953"/>
    </source>
</evidence>
<dbReference type="OrthoDB" id="9808564at2"/>
<dbReference type="AlphaFoldDB" id="A0A160SW08"/>
<dbReference type="SMART" id="SM00827">
    <property type="entry name" value="PKS_AT"/>
    <property type="match status" value="1"/>
</dbReference>
<evidence type="ECO:0000259" key="9">
    <source>
        <dbReference type="SMART" id="SM00827"/>
    </source>
</evidence>
<dbReference type="InterPro" id="IPR016035">
    <property type="entry name" value="Acyl_Trfase/lysoPLipase"/>
</dbReference>
<dbReference type="STRING" id="98804.BTSPAZIEG_0235"/>
<keyword evidence="4 7" id="KW-0808">Transferase</keyword>
<reference evidence="11" key="1">
    <citation type="submission" date="2015-10" db="EMBL/GenBank/DDBJ databases">
        <authorList>
            <person name="Manzano-Marin A."/>
            <person name="Manzano-Marin A."/>
        </authorList>
    </citation>
    <scope>NUCLEOTIDE SEQUENCE [LARGE SCALE GENOMIC DNA]</scope>
    <source>
        <strain evidence="11">BTs</strain>
    </source>
</reference>
<evidence type="ECO:0000256" key="6">
    <source>
        <dbReference type="ARBA" id="ARBA00048462"/>
    </source>
</evidence>
<comment type="similarity">
    <text evidence="7">Belongs to the fabD family.</text>
</comment>
<dbReference type="PATRIC" id="fig|98804.3.peg.222"/>
<dbReference type="SUPFAM" id="SSF52151">
    <property type="entry name" value="FabD/lysophospholipase-like"/>
    <property type="match status" value="1"/>
</dbReference>
<dbReference type="InterPro" id="IPR014043">
    <property type="entry name" value="Acyl_transferase_dom"/>
</dbReference>
<dbReference type="Proteomes" id="UP000243633">
    <property type="component" value="Chromosome 1"/>
</dbReference>
<evidence type="ECO:0000256" key="4">
    <source>
        <dbReference type="ARBA" id="ARBA00022679"/>
    </source>
</evidence>
<evidence type="ECO:0000256" key="1">
    <source>
        <dbReference type="ARBA" id="ARBA00005194"/>
    </source>
</evidence>
<dbReference type="InterPro" id="IPR024925">
    <property type="entry name" value="Malonyl_CoA-ACP_transAc"/>
</dbReference>
<evidence type="ECO:0000313" key="11">
    <source>
        <dbReference type="Proteomes" id="UP000243633"/>
    </source>
</evidence>
<dbReference type="GO" id="GO:0005829">
    <property type="term" value="C:cytosol"/>
    <property type="evidence" value="ECO:0007669"/>
    <property type="project" value="TreeGrafter"/>
</dbReference>
<keyword evidence="5 7" id="KW-0012">Acyltransferase</keyword>
<dbReference type="Pfam" id="PF00698">
    <property type="entry name" value="Acyl_transf_1"/>
    <property type="match status" value="1"/>
</dbReference>